<name>A0A9Q3EXS0_9BASI</name>
<comment type="caution">
    <text evidence="1">The sequence shown here is derived from an EMBL/GenBank/DDBJ whole genome shotgun (WGS) entry which is preliminary data.</text>
</comment>
<protein>
    <submittedName>
        <fullName evidence="1">Uncharacterized protein</fullName>
    </submittedName>
</protein>
<organism evidence="1 2">
    <name type="scientific">Austropuccinia psidii MF-1</name>
    <dbReference type="NCBI Taxonomy" id="1389203"/>
    <lineage>
        <taxon>Eukaryota</taxon>
        <taxon>Fungi</taxon>
        <taxon>Dikarya</taxon>
        <taxon>Basidiomycota</taxon>
        <taxon>Pucciniomycotina</taxon>
        <taxon>Pucciniomycetes</taxon>
        <taxon>Pucciniales</taxon>
        <taxon>Sphaerophragmiaceae</taxon>
        <taxon>Austropuccinia</taxon>
    </lineage>
</organism>
<dbReference type="AlphaFoldDB" id="A0A9Q3EXS0"/>
<sequence length="141" mass="16861">MNMRQRKKIGFQFQKKYMKTSEQKEIGKENFEMISKEENKEIQKQDSQKMELRKKAKYTVNKKNPIIDKKVNLTIEEMLSISQNIDQKLPNSTIQKKDGIKSVNESNIQERVLSLKLPECDTPMLHYACQLRYMEVFIRRE</sequence>
<keyword evidence="2" id="KW-1185">Reference proteome</keyword>
<proteinExistence type="predicted"/>
<evidence type="ECO:0000313" key="1">
    <source>
        <dbReference type="EMBL" id="MBW0529184.1"/>
    </source>
</evidence>
<evidence type="ECO:0000313" key="2">
    <source>
        <dbReference type="Proteomes" id="UP000765509"/>
    </source>
</evidence>
<dbReference type="EMBL" id="AVOT02034950">
    <property type="protein sequence ID" value="MBW0529184.1"/>
    <property type="molecule type" value="Genomic_DNA"/>
</dbReference>
<gene>
    <name evidence="1" type="ORF">O181_068899</name>
</gene>
<dbReference type="Proteomes" id="UP000765509">
    <property type="component" value="Unassembled WGS sequence"/>
</dbReference>
<accession>A0A9Q3EXS0</accession>
<reference evidence="1" key="1">
    <citation type="submission" date="2021-03" db="EMBL/GenBank/DDBJ databases">
        <title>Draft genome sequence of rust myrtle Austropuccinia psidii MF-1, a brazilian biotype.</title>
        <authorList>
            <person name="Quecine M.C."/>
            <person name="Pachon D.M.R."/>
            <person name="Bonatelli M.L."/>
            <person name="Correr F.H."/>
            <person name="Franceschini L.M."/>
            <person name="Leite T.F."/>
            <person name="Margarido G.R.A."/>
            <person name="Almeida C.A."/>
            <person name="Ferrarezi J.A."/>
            <person name="Labate C.A."/>
        </authorList>
    </citation>
    <scope>NUCLEOTIDE SEQUENCE</scope>
    <source>
        <strain evidence="1">MF-1</strain>
    </source>
</reference>